<dbReference type="Gene3D" id="1.10.1740.10">
    <property type="match status" value="1"/>
</dbReference>
<comment type="caution">
    <text evidence="8">The sequence shown here is derived from an EMBL/GenBank/DDBJ whole genome shotgun (WGS) entry which is preliminary data.</text>
</comment>
<evidence type="ECO:0000313" key="8">
    <source>
        <dbReference type="EMBL" id="TMR39205.1"/>
    </source>
</evidence>
<dbReference type="InterPro" id="IPR036388">
    <property type="entry name" value="WH-like_DNA-bd_sf"/>
</dbReference>
<evidence type="ECO:0000259" key="6">
    <source>
        <dbReference type="Pfam" id="PF04542"/>
    </source>
</evidence>
<evidence type="ECO:0000256" key="2">
    <source>
        <dbReference type="ARBA" id="ARBA00023015"/>
    </source>
</evidence>
<keyword evidence="3" id="KW-0731">Sigma factor</keyword>
<evidence type="ECO:0000256" key="3">
    <source>
        <dbReference type="ARBA" id="ARBA00023082"/>
    </source>
</evidence>
<keyword evidence="4" id="KW-0238">DNA-binding</keyword>
<dbReference type="GO" id="GO:0003677">
    <property type="term" value="F:DNA binding"/>
    <property type="evidence" value="ECO:0007669"/>
    <property type="project" value="UniProtKB-KW"/>
</dbReference>
<keyword evidence="2" id="KW-0805">Transcription regulation</keyword>
<organism evidence="8 9">
    <name type="scientific">Nonomuraea zeae</name>
    <dbReference type="NCBI Taxonomy" id="1642303"/>
    <lineage>
        <taxon>Bacteria</taxon>
        <taxon>Bacillati</taxon>
        <taxon>Actinomycetota</taxon>
        <taxon>Actinomycetes</taxon>
        <taxon>Streptosporangiales</taxon>
        <taxon>Streptosporangiaceae</taxon>
        <taxon>Nonomuraea</taxon>
    </lineage>
</organism>
<evidence type="ECO:0000256" key="4">
    <source>
        <dbReference type="ARBA" id="ARBA00023125"/>
    </source>
</evidence>
<dbReference type="EMBL" id="VCKX01000004">
    <property type="protein sequence ID" value="TMR39205.1"/>
    <property type="molecule type" value="Genomic_DNA"/>
</dbReference>
<dbReference type="GO" id="GO:0006352">
    <property type="term" value="P:DNA-templated transcription initiation"/>
    <property type="evidence" value="ECO:0007669"/>
    <property type="project" value="InterPro"/>
</dbReference>
<accession>A0A5S4H1V2</accession>
<keyword evidence="9" id="KW-1185">Reference proteome</keyword>
<gene>
    <name evidence="8" type="ORF">ETD85_02220</name>
</gene>
<dbReference type="CDD" id="cd06171">
    <property type="entry name" value="Sigma70_r4"/>
    <property type="match status" value="1"/>
</dbReference>
<dbReference type="InterPro" id="IPR013249">
    <property type="entry name" value="RNA_pol_sigma70_r4_t2"/>
</dbReference>
<dbReference type="Pfam" id="PF08281">
    <property type="entry name" value="Sigma70_r4_2"/>
    <property type="match status" value="1"/>
</dbReference>
<dbReference type="InterPro" id="IPR039425">
    <property type="entry name" value="RNA_pol_sigma-70-like"/>
</dbReference>
<dbReference type="InterPro" id="IPR013324">
    <property type="entry name" value="RNA_pol_sigma_r3/r4-like"/>
</dbReference>
<proteinExistence type="inferred from homology"/>
<dbReference type="OrthoDB" id="5518337at2"/>
<sequence>MTRTPPAEMIEADDAELIRRSIDDPEQFAGVFNRYIEQIHRYAARRLGVQVADDIAAETFLTAFRCRASYDHAQPLARPWLYGIATNLIARQRRDEERFLRALSRTGAEPQPEPMADAVIGRVAAQKEDRRLAGALTLLSSADRDVLLLVALGELAYEEVAEALGIPIGTVRSRLHRARKQARAALGTVYQTREDA</sequence>
<evidence type="ECO:0000256" key="5">
    <source>
        <dbReference type="ARBA" id="ARBA00023163"/>
    </source>
</evidence>
<dbReference type="Pfam" id="PF04542">
    <property type="entry name" value="Sigma70_r2"/>
    <property type="match status" value="1"/>
</dbReference>
<dbReference type="RefSeq" id="WP_138687879.1">
    <property type="nucleotide sequence ID" value="NZ_JBHSAZ010000114.1"/>
</dbReference>
<dbReference type="NCBIfam" id="TIGR02937">
    <property type="entry name" value="sigma70-ECF"/>
    <property type="match status" value="1"/>
</dbReference>
<dbReference type="InterPro" id="IPR013325">
    <property type="entry name" value="RNA_pol_sigma_r2"/>
</dbReference>
<dbReference type="Gene3D" id="1.10.10.10">
    <property type="entry name" value="Winged helix-like DNA-binding domain superfamily/Winged helix DNA-binding domain"/>
    <property type="match status" value="1"/>
</dbReference>
<dbReference type="AlphaFoldDB" id="A0A5S4H1V2"/>
<comment type="similarity">
    <text evidence="1">Belongs to the sigma-70 factor family. ECF subfamily.</text>
</comment>
<protein>
    <submittedName>
        <fullName evidence="8">RNA polymerase sigma factor</fullName>
    </submittedName>
</protein>
<evidence type="ECO:0000259" key="7">
    <source>
        <dbReference type="Pfam" id="PF08281"/>
    </source>
</evidence>
<dbReference type="GO" id="GO:0016987">
    <property type="term" value="F:sigma factor activity"/>
    <property type="evidence" value="ECO:0007669"/>
    <property type="project" value="UniProtKB-KW"/>
</dbReference>
<dbReference type="SUPFAM" id="SSF88946">
    <property type="entry name" value="Sigma2 domain of RNA polymerase sigma factors"/>
    <property type="match status" value="1"/>
</dbReference>
<evidence type="ECO:0000256" key="1">
    <source>
        <dbReference type="ARBA" id="ARBA00010641"/>
    </source>
</evidence>
<dbReference type="PANTHER" id="PTHR43133">
    <property type="entry name" value="RNA POLYMERASE ECF-TYPE SIGMA FACTO"/>
    <property type="match status" value="1"/>
</dbReference>
<evidence type="ECO:0000313" key="9">
    <source>
        <dbReference type="Proteomes" id="UP000306628"/>
    </source>
</evidence>
<dbReference type="InterPro" id="IPR014284">
    <property type="entry name" value="RNA_pol_sigma-70_dom"/>
</dbReference>
<dbReference type="Proteomes" id="UP000306628">
    <property type="component" value="Unassembled WGS sequence"/>
</dbReference>
<keyword evidence="5" id="KW-0804">Transcription</keyword>
<dbReference type="InterPro" id="IPR007627">
    <property type="entry name" value="RNA_pol_sigma70_r2"/>
</dbReference>
<feature type="domain" description="RNA polymerase sigma-70 region 2" evidence="6">
    <location>
        <begin position="32"/>
        <end position="98"/>
    </location>
</feature>
<dbReference type="PANTHER" id="PTHR43133:SF8">
    <property type="entry name" value="RNA POLYMERASE SIGMA FACTOR HI_1459-RELATED"/>
    <property type="match status" value="1"/>
</dbReference>
<reference evidence="8 9" key="1">
    <citation type="submission" date="2019-05" db="EMBL/GenBank/DDBJ databases">
        <title>Draft genome sequence of Nonomuraea zeae DSM 100528.</title>
        <authorList>
            <person name="Saricaoglu S."/>
            <person name="Isik K."/>
        </authorList>
    </citation>
    <scope>NUCLEOTIDE SEQUENCE [LARGE SCALE GENOMIC DNA]</scope>
    <source>
        <strain evidence="8 9">DSM 100528</strain>
    </source>
</reference>
<dbReference type="SUPFAM" id="SSF88659">
    <property type="entry name" value="Sigma3 and sigma4 domains of RNA polymerase sigma factors"/>
    <property type="match status" value="1"/>
</dbReference>
<feature type="domain" description="RNA polymerase sigma factor 70 region 4 type 2" evidence="7">
    <location>
        <begin position="131"/>
        <end position="181"/>
    </location>
</feature>
<name>A0A5S4H1V2_9ACTN</name>